<dbReference type="Pfam" id="PF06516">
    <property type="entry name" value="NUP"/>
    <property type="match status" value="1"/>
</dbReference>
<evidence type="ECO:0000313" key="3">
    <source>
        <dbReference type="EMBL" id="NDW20334.1"/>
    </source>
</evidence>
<dbReference type="AlphaFoldDB" id="A0A6L9MQ39"/>
<name>A0A6L9MQ39_9ALTE</name>
<accession>A0A6L9MQ39</accession>
<sequence length="405" mass="44938">MYFRIFCKPLRSLTTIFLLSLSFSSFAVYSSSNAHPTSASLKPSSAQTQLSSPTEPSSLTKTHLSKKANQLTKMKVKVVVVSMFEIGDDTEDTPGEFQLWRERQSLDTRYPLPHGHHDIFANEEKGIIGIVTGMGIAKASAAIMALGLDNRFDLSQAYWIVAGIAGIDPYDSTIGSAVWTDYVVDGDLAHQIDAREIPEDWDTGYFPLFTHSPYANADKVNTQKSPNGEVFVLNQQLAKWAYDLTKDTQLPNTPAMDTLRSKYQGYEHALKKPSVSYGSHLSASTFWHGEKLNEWANNWVSYWTGSKGNFMTSGMEDSATLQSMSYLHNAGLVDKNRMVILRTASNFTMQPPGLCAAQNLENESSGEGYAAMRSAIESAYLVGVQFTNYIIEHWDTVKDTTPSLE</sequence>
<keyword evidence="2" id="KW-0732">Signal</keyword>
<comment type="caution">
    <text evidence="3">The sequence shown here is derived from an EMBL/GenBank/DDBJ whole genome shotgun (WGS) entry which is preliminary data.</text>
</comment>
<evidence type="ECO:0000313" key="4">
    <source>
        <dbReference type="Proteomes" id="UP000478837"/>
    </source>
</evidence>
<gene>
    <name evidence="3" type="ORF">GTW09_02155</name>
</gene>
<dbReference type="PIRSF" id="PIRSF013171">
    <property type="entry name" value="Pur_nuclsid_perm"/>
    <property type="match status" value="1"/>
</dbReference>
<feature type="signal peptide" evidence="2">
    <location>
        <begin position="1"/>
        <end position="27"/>
    </location>
</feature>
<dbReference type="EMBL" id="JAAAWP010000001">
    <property type="protein sequence ID" value="NDW20334.1"/>
    <property type="molecule type" value="Genomic_DNA"/>
</dbReference>
<evidence type="ECO:0000256" key="1">
    <source>
        <dbReference type="SAM" id="MobiDB-lite"/>
    </source>
</evidence>
<reference evidence="3 4" key="1">
    <citation type="submission" date="2020-01" db="EMBL/GenBank/DDBJ databases">
        <title>Genomes of bacteria type strains.</title>
        <authorList>
            <person name="Chen J."/>
            <person name="Zhu S."/>
            <person name="Yang J."/>
        </authorList>
    </citation>
    <scope>NUCLEOTIDE SEQUENCE [LARGE SCALE GENOMIC DNA]</scope>
    <source>
        <strain evidence="3 4">LMG 22958</strain>
    </source>
</reference>
<dbReference type="PANTHER" id="PTHR38643:SF1">
    <property type="entry name" value="PURINE NUCLEOSIDE PERMEASE C285.05-RELATED"/>
    <property type="match status" value="1"/>
</dbReference>
<evidence type="ECO:0000256" key="2">
    <source>
        <dbReference type="SAM" id="SignalP"/>
    </source>
</evidence>
<keyword evidence="4" id="KW-1185">Reference proteome</keyword>
<dbReference type="PANTHER" id="PTHR38643">
    <property type="entry name" value="PURINE NUCLEOSIDE PERMEASE C285.05-RELATED"/>
    <property type="match status" value="1"/>
</dbReference>
<proteinExistence type="predicted"/>
<dbReference type="Proteomes" id="UP000478837">
    <property type="component" value="Unassembled WGS sequence"/>
</dbReference>
<dbReference type="InterPro" id="IPR035994">
    <property type="entry name" value="Nucleoside_phosphorylase_sf"/>
</dbReference>
<feature type="region of interest" description="Disordered" evidence="1">
    <location>
        <begin position="37"/>
        <end position="64"/>
    </location>
</feature>
<protein>
    <submittedName>
        <fullName evidence="3">Purine nucleoside permease</fullName>
    </submittedName>
</protein>
<feature type="chain" id="PRO_5026755026" evidence="2">
    <location>
        <begin position="28"/>
        <end position="405"/>
    </location>
</feature>
<dbReference type="GO" id="GO:0003824">
    <property type="term" value="F:catalytic activity"/>
    <property type="evidence" value="ECO:0007669"/>
    <property type="project" value="InterPro"/>
</dbReference>
<dbReference type="Gene3D" id="3.40.50.1580">
    <property type="entry name" value="Nucleoside phosphorylase domain"/>
    <property type="match status" value="1"/>
</dbReference>
<organism evidence="3 4">
    <name type="scientific">Alteromonas hispanica</name>
    <dbReference type="NCBI Taxonomy" id="315421"/>
    <lineage>
        <taxon>Bacteria</taxon>
        <taxon>Pseudomonadati</taxon>
        <taxon>Pseudomonadota</taxon>
        <taxon>Gammaproteobacteria</taxon>
        <taxon>Alteromonadales</taxon>
        <taxon>Alteromonadaceae</taxon>
        <taxon>Alteromonas/Salinimonas group</taxon>
        <taxon>Alteromonas</taxon>
    </lineage>
</organism>
<dbReference type="GO" id="GO:0009116">
    <property type="term" value="P:nucleoside metabolic process"/>
    <property type="evidence" value="ECO:0007669"/>
    <property type="project" value="InterPro"/>
</dbReference>
<dbReference type="GO" id="GO:0055085">
    <property type="term" value="P:transmembrane transport"/>
    <property type="evidence" value="ECO:0007669"/>
    <property type="project" value="InterPro"/>
</dbReference>
<dbReference type="InterPro" id="IPR009486">
    <property type="entry name" value="Pur_nuclsid_perm"/>
</dbReference>